<name>A0AAV5CBR9_ELECO</name>
<dbReference type="Pfam" id="PF04124">
    <property type="entry name" value="Dor1"/>
    <property type="match status" value="1"/>
</dbReference>
<evidence type="ECO:0000313" key="9">
    <source>
        <dbReference type="EMBL" id="GJM95507.1"/>
    </source>
</evidence>
<evidence type="ECO:0000256" key="6">
    <source>
        <dbReference type="ARBA" id="ARBA00023034"/>
    </source>
</evidence>
<dbReference type="PANTHER" id="PTHR21311">
    <property type="entry name" value="CONSERVED OLIGOMERIC GOLGI COMPLEX COMPONENT 8"/>
    <property type="match status" value="1"/>
</dbReference>
<comment type="similarity">
    <text evidence="2">Belongs to the COG8 family.</text>
</comment>
<gene>
    <name evidence="9" type="primary">ga12250</name>
    <name evidence="9" type="ORF">PR202_ga12250</name>
</gene>
<dbReference type="AlphaFoldDB" id="A0AAV5CBR9"/>
<dbReference type="GO" id="GO:0006891">
    <property type="term" value="P:intra-Golgi vesicle-mediated transport"/>
    <property type="evidence" value="ECO:0007669"/>
    <property type="project" value="TreeGrafter"/>
</dbReference>
<evidence type="ECO:0000256" key="4">
    <source>
        <dbReference type="ARBA" id="ARBA00022448"/>
    </source>
</evidence>
<dbReference type="GO" id="GO:0017119">
    <property type="term" value="C:Golgi transport complex"/>
    <property type="evidence" value="ECO:0007669"/>
    <property type="project" value="InterPro"/>
</dbReference>
<sequence>MDLVDAGQRAAAPGDDMDGSAAALPLAGVAYQPYVSELLSFSIERLHKEPELLRVDAERVRRQMQEVAVENYGAFIAASEALSFVRAQLEGFDSHLEALIEEIPNLTSGCTEFVESAQQILEERKLNQTLLANHSTLLDLLEIPQLMDTCIRNGNYDEALDLEAFVGKIAKLHPE</sequence>
<organism evidence="9 10">
    <name type="scientific">Eleusine coracana subsp. coracana</name>
    <dbReference type="NCBI Taxonomy" id="191504"/>
    <lineage>
        <taxon>Eukaryota</taxon>
        <taxon>Viridiplantae</taxon>
        <taxon>Streptophyta</taxon>
        <taxon>Embryophyta</taxon>
        <taxon>Tracheophyta</taxon>
        <taxon>Spermatophyta</taxon>
        <taxon>Magnoliopsida</taxon>
        <taxon>Liliopsida</taxon>
        <taxon>Poales</taxon>
        <taxon>Poaceae</taxon>
        <taxon>PACMAD clade</taxon>
        <taxon>Chloridoideae</taxon>
        <taxon>Cynodonteae</taxon>
        <taxon>Eleusininae</taxon>
        <taxon>Eleusine</taxon>
    </lineage>
</organism>
<keyword evidence="6" id="KW-0333">Golgi apparatus</keyword>
<evidence type="ECO:0000256" key="1">
    <source>
        <dbReference type="ARBA" id="ARBA00004395"/>
    </source>
</evidence>
<evidence type="ECO:0000256" key="3">
    <source>
        <dbReference type="ARBA" id="ARBA00020983"/>
    </source>
</evidence>
<reference evidence="9" key="2">
    <citation type="submission" date="2021-12" db="EMBL/GenBank/DDBJ databases">
        <title>Resequencing data analysis of finger millet.</title>
        <authorList>
            <person name="Hatakeyama M."/>
            <person name="Aluri S."/>
            <person name="Balachadran M.T."/>
            <person name="Sivarajan S.R."/>
            <person name="Poveda L."/>
            <person name="Shimizu-Inatsugi R."/>
            <person name="Schlapbach R."/>
            <person name="Sreeman S.M."/>
            <person name="Shimizu K.K."/>
        </authorList>
    </citation>
    <scope>NUCLEOTIDE SEQUENCE</scope>
</reference>
<comment type="caution">
    <text evidence="9">The sequence shown here is derived from an EMBL/GenBank/DDBJ whole genome shotgun (WGS) entry which is preliminary data.</text>
</comment>
<protein>
    <recommendedName>
        <fullName evidence="3">Conserved oligomeric Golgi complex subunit 8</fullName>
    </recommendedName>
    <alternativeName>
        <fullName evidence="8">Component of oligomeric Golgi complex 8</fullName>
    </alternativeName>
</protein>
<dbReference type="EMBL" id="BQKI01000005">
    <property type="protein sequence ID" value="GJM95507.1"/>
    <property type="molecule type" value="Genomic_DNA"/>
</dbReference>
<evidence type="ECO:0000256" key="8">
    <source>
        <dbReference type="ARBA" id="ARBA00031347"/>
    </source>
</evidence>
<keyword evidence="5" id="KW-0653">Protein transport</keyword>
<keyword evidence="4" id="KW-0813">Transport</keyword>
<dbReference type="PANTHER" id="PTHR21311:SF0">
    <property type="entry name" value="CONSERVED OLIGOMERIC GOLGI COMPLEX SUBUNIT 8"/>
    <property type="match status" value="1"/>
</dbReference>
<evidence type="ECO:0000256" key="5">
    <source>
        <dbReference type="ARBA" id="ARBA00022927"/>
    </source>
</evidence>
<dbReference type="InterPro" id="IPR007255">
    <property type="entry name" value="COG8"/>
</dbReference>
<evidence type="ECO:0000256" key="2">
    <source>
        <dbReference type="ARBA" id="ARBA00006419"/>
    </source>
</evidence>
<evidence type="ECO:0000313" key="10">
    <source>
        <dbReference type="Proteomes" id="UP001054889"/>
    </source>
</evidence>
<dbReference type="Proteomes" id="UP001054889">
    <property type="component" value="Unassembled WGS sequence"/>
</dbReference>
<evidence type="ECO:0000256" key="7">
    <source>
        <dbReference type="ARBA" id="ARBA00023136"/>
    </source>
</evidence>
<dbReference type="GO" id="GO:0000139">
    <property type="term" value="C:Golgi membrane"/>
    <property type="evidence" value="ECO:0007669"/>
    <property type="project" value="UniProtKB-SubCell"/>
</dbReference>
<dbReference type="GO" id="GO:0015031">
    <property type="term" value="P:protein transport"/>
    <property type="evidence" value="ECO:0007669"/>
    <property type="project" value="UniProtKB-KW"/>
</dbReference>
<keyword evidence="7" id="KW-0472">Membrane</keyword>
<proteinExistence type="inferred from homology"/>
<accession>A0AAV5CBR9</accession>
<comment type="subcellular location">
    <subcellularLocation>
        <location evidence="1">Golgi apparatus membrane</location>
        <topology evidence="1">Peripheral membrane protein</topology>
    </subcellularLocation>
</comment>
<keyword evidence="10" id="KW-1185">Reference proteome</keyword>
<reference evidence="9" key="1">
    <citation type="journal article" date="2018" name="DNA Res.">
        <title>Multiple hybrid de novo genome assembly of finger millet, an orphan allotetraploid crop.</title>
        <authorList>
            <person name="Hatakeyama M."/>
            <person name="Aluri S."/>
            <person name="Balachadran M.T."/>
            <person name="Sivarajan S.R."/>
            <person name="Patrignani A."/>
            <person name="Gruter S."/>
            <person name="Poveda L."/>
            <person name="Shimizu-Inatsugi R."/>
            <person name="Baeten J."/>
            <person name="Francoijs K.J."/>
            <person name="Nataraja K.N."/>
            <person name="Reddy Y.A.N."/>
            <person name="Phadnis S."/>
            <person name="Ravikumar R.L."/>
            <person name="Schlapbach R."/>
            <person name="Sreeman S.M."/>
            <person name="Shimizu K.K."/>
        </authorList>
    </citation>
    <scope>NUCLEOTIDE SEQUENCE</scope>
</reference>